<reference evidence="2" key="1">
    <citation type="submission" date="2011-02" db="EMBL/GenBank/DDBJ databases">
        <title>The complete genome of Planctomyces brasiliensis DSM 5305.</title>
        <authorList>
            <person name="Lucas S."/>
            <person name="Copeland A."/>
            <person name="Lapidus A."/>
            <person name="Bruce D."/>
            <person name="Goodwin L."/>
            <person name="Pitluck S."/>
            <person name="Kyrpides N."/>
            <person name="Mavromatis K."/>
            <person name="Pagani I."/>
            <person name="Ivanova N."/>
            <person name="Ovchinnikova G."/>
            <person name="Lu M."/>
            <person name="Detter J.C."/>
            <person name="Han C."/>
            <person name="Land M."/>
            <person name="Hauser L."/>
            <person name="Markowitz V."/>
            <person name="Cheng J.-F."/>
            <person name="Hugenholtz P."/>
            <person name="Woyke T."/>
            <person name="Wu D."/>
            <person name="Tindall B."/>
            <person name="Pomrenke H.G."/>
            <person name="Brambilla E."/>
            <person name="Klenk H.-P."/>
            <person name="Eisen J.A."/>
        </authorList>
    </citation>
    <scope>NUCLEOTIDE SEQUENCE [LARGE SCALE GENOMIC DNA]</scope>
    <source>
        <strain evidence="2">ATCC 49424 / DSM 5305 / JCM 21570 / NBRC 103401 / IFAM 1448</strain>
    </source>
</reference>
<sequence length="170" mass="18271">MAIQRKVFAGGVVALGVGLAFLLRGIGLDIGTGGSGPGESQTETTSETDGDIMADLSNDPQVIPMSPEKRPEANPLPDTSQLLTVIVEERHYLWGTNDAEPIAVQDIALADIIEKARQTQGNEQGVRVRIFHKGSALPSAENELMAALREAGLSETDIYFEQRVYEPPQS</sequence>
<dbReference type="HOGENOM" id="CLU_1569521_0_0_0"/>
<dbReference type="KEGG" id="pbs:Plabr_2218"/>
<dbReference type="OrthoDB" id="291484at2"/>
<gene>
    <name evidence="1" type="ordered locus">Plabr_2218</name>
</gene>
<accession>F0SKW7</accession>
<proteinExistence type="predicted"/>
<name>F0SKW7_RUBBR</name>
<keyword evidence="2" id="KW-1185">Reference proteome</keyword>
<dbReference type="STRING" id="756272.Plabr_2218"/>
<evidence type="ECO:0000313" key="1">
    <source>
        <dbReference type="EMBL" id="ADY59820.1"/>
    </source>
</evidence>
<dbReference type="EMBL" id="CP002546">
    <property type="protein sequence ID" value="ADY59820.1"/>
    <property type="molecule type" value="Genomic_DNA"/>
</dbReference>
<evidence type="ECO:0008006" key="3">
    <source>
        <dbReference type="Google" id="ProtNLM"/>
    </source>
</evidence>
<dbReference type="Proteomes" id="UP000006860">
    <property type="component" value="Chromosome"/>
</dbReference>
<dbReference type="AlphaFoldDB" id="F0SKW7"/>
<dbReference type="RefSeq" id="WP_013628544.1">
    <property type="nucleotide sequence ID" value="NC_015174.1"/>
</dbReference>
<protein>
    <recommendedName>
        <fullName evidence="3">Biopolymer transport protein ExbD/TolR</fullName>
    </recommendedName>
</protein>
<organism evidence="1 2">
    <name type="scientific">Rubinisphaera brasiliensis (strain ATCC 49424 / DSM 5305 / JCM 21570 / IAM 15109 / NBRC 103401 / IFAM 1448)</name>
    <name type="common">Planctomyces brasiliensis</name>
    <dbReference type="NCBI Taxonomy" id="756272"/>
    <lineage>
        <taxon>Bacteria</taxon>
        <taxon>Pseudomonadati</taxon>
        <taxon>Planctomycetota</taxon>
        <taxon>Planctomycetia</taxon>
        <taxon>Planctomycetales</taxon>
        <taxon>Planctomycetaceae</taxon>
        <taxon>Rubinisphaera</taxon>
    </lineage>
</organism>
<evidence type="ECO:0000313" key="2">
    <source>
        <dbReference type="Proteomes" id="UP000006860"/>
    </source>
</evidence>